<feature type="transmembrane region" description="Helical" evidence="1">
    <location>
        <begin position="20"/>
        <end position="41"/>
    </location>
</feature>
<dbReference type="EMBL" id="VBQZ03000123">
    <property type="protein sequence ID" value="MXQ94952.1"/>
    <property type="molecule type" value="Genomic_DNA"/>
</dbReference>
<evidence type="ECO:0000313" key="3">
    <source>
        <dbReference type="Proteomes" id="UP000322234"/>
    </source>
</evidence>
<comment type="caution">
    <text evidence="2">The sequence shown here is derived from an EMBL/GenBank/DDBJ whole genome shotgun (WGS) entry which is preliminary data.</text>
</comment>
<keyword evidence="1" id="KW-1133">Transmembrane helix</keyword>
<keyword evidence="1" id="KW-0472">Membrane</keyword>
<evidence type="ECO:0000256" key="1">
    <source>
        <dbReference type="SAM" id="Phobius"/>
    </source>
</evidence>
<gene>
    <name evidence="2" type="ORF">E5288_WYG014114</name>
</gene>
<protein>
    <submittedName>
        <fullName evidence="2">Uncharacterized protein</fullName>
    </submittedName>
</protein>
<sequence>MVLRQMDSGSDRDLWTHDQLLVLELLALFHSISSSLIPLIYGRISGVCLLNAPHDPLIEAGEQNVINASLDHDVKPGQSDVTWYKNSMILQREYIMIMAKVCP</sequence>
<organism evidence="2 3">
    <name type="scientific">Bos mutus</name>
    <name type="common">wild yak</name>
    <dbReference type="NCBI Taxonomy" id="72004"/>
    <lineage>
        <taxon>Eukaryota</taxon>
        <taxon>Metazoa</taxon>
        <taxon>Chordata</taxon>
        <taxon>Craniata</taxon>
        <taxon>Vertebrata</taxon>
        <taxon>Euteleostomi</taxon>
        <taxon>Mammalia</taxon>
        <taxon>Eutheria</taxon>
        <taxon>Laurasiatheria</taxon>
        <taxon>Artiodactyla</taxon>
        <taxon>Ruminantia</taxon>
        <taxon>Pecora</taxon>
        <taxon>Bovidae</taxon>
        <taxon>Bovinae</taxon>
        <taxon>Bos</taxon>
    </lineage>
</organism>
<dbReference type="Proteomes" id="UP000322234">
    <property type="component" value="Unassembled WGS sequence"/>
</dbReference>
<evidence type="ECO:0000313" key="2">
    <source>
        <dbReference type="EMBL" id="MXQ94952.1"/>
    </source>
</evidence>
<dbReference type="AlphaFoldDB" id="A0A6B0RZA0"/>
<proteinExistence type="predicted"/>
<reference evidence="2" key="1">
    <citation type="submission" date="2019-10" db="EMBL/GenBank/DDBJ databases">
        <title>The sequence and de novo assembly of the wild yak genome.</title>
        <authorList>
            <person name="Liu Y."/>
        </authorList>
    </citation>
    <scope>NUCLEOTIDE SEQUENCE [LARGE SCALE GENOMIC DNA]</scope>
    <source>
        <strain evidence="2">WY2019</strain>
    </source>
</reference>
<keyword evidence="1" id="KW-0812">Transmembrane</keyword>
<accession>A0A6B0RZA0</accession>
<name>A0A6B0RZA0_9CETA</name>
<keyword evidence="3" id="KW-1185">Reference proteome</keyword>